<sequence length="164" mass="18863">MFGTKNRTLRGLSLFLLLMIITAEFFLLYLVIEEGNEARKTAVRHFKSDLLVHGKDTKLTDAIDSIQMTGNCCGSSGFDDYLKNVEEEDDEYEAQGCEQYLIRTVDRYYFVLFALCLLAIPIHTFLLLLISCICCRSKKKRHYTPVRTKATKTVGPDFEMSFFD</sequence>
<evidence type="ECO:0000313" key="7">
    <source>
        <dbReference type="Proteomes" id="UP001177023"/>
    </source>
</evidence>
<gene>
    <name evidence="6" type="ORF">MSPICULIGERA_LOCUS21227</name>
</gene>
<accession>A0AA36DB47</accession>
<name>A0AA36DB47_9BILA</name>
<evidence type="ECO:0000256" key="3">
    <source>
        <dbReference type="ARBA" id="ARBA00022989"/>
    </source>
</evidence>
<organism evidence="6 7">
    <name type="scientific">Mesorhabditis spiculigera</name>
    <dbReference type="NCBI Taxonomy" id="96644"/>
    <lineage>
        <taxon>Eukaryota</taxon>
        <taxon>Metazoa</taxon>
        <taxon>Ecdysozoa</taxon>
        <taxon>Nematoda</taxon>
        <taxon>Chromadorea</taxon>
        <taxon>Rhabditida</taxon>
        <taxon>Rhabditina</taxon>
        <taxon>Rhabditomorpha</taxon>
        <taxon>Rhabditoidea</taxon>
        <taxon>Rhabditidae</taxon>
        <taxon>Mesorhabditinae</taxon>
        <taxon>Mesorhabditis</taxon>
    </lineage>
</organism>
<protein>
    <submittedName>
        <fullName evidence="6">Uncharacterized protein</fullName>
    </submittedName>
</protein>
<keyword evidence="3 5" id="KW-1133">Transmembrane helix</keyword>
<dbReference type="InterPro" id="IPR018499">
    <property type="entry name" value="Tetraspanin/Peripherin"/>
</dbReference>
<keyword evidence="4 5" id="KW-0472">Membrane</keyword>
<evidence type="ECO:0000256" key="1">
    <source>
        <dbReference type="ARBA" id="ARBA00004141"/>
    </source>
</evidence>
<evidence type="ECO:0000256" key="4">
    <source>
        <dbReference type="ARBA" id="ARBA00023136"/>
    </source>
</evidence>
<evidence type="ECO:0000313" key="6">
    <source>
        <dbReference type="EMBL" id="CAJ0583120.1"/>
    </source>
</evidence>
<feature type="transmembrane region" description="Helical" evidence="5">
    <location>
        <begin position="12"/>
        <end position="32"/>
    </location>
</feature>
<dbReference type="Gene3D" id="1.10.1450.10">
    <property type="entry name" value="Tetraspanin"/>
    <property type="match status" value="1"/>
</dbReference>
<proteinExistence type="predicted"/>
<evidence type="ECO:0000256" key="2">
    <source>
        <dbReference type="ARBA" id="ARBA00022692"/>
    </source>
</evidence>
<dbReference type="Pfam" id="PF00335">
    <property type="entry name" value="Tetraspanin"/>
    <property type="match status" value="1"/>
</dbReference>
<dbReference type="AlphaFoldDB" id="A0AA36DB47"/>
<dbReference type="EMBL" id="CATQJA010002665">
    <property type="protein sequence ID" value="CAJ0583120.1"/>
    <property type="molecule type" value="Genomic_DNA"/>
</dbReference>
<dbReference type="GO" id="GO:0016020">
    <property type="term" value="C:membrane"/>
    <property type="evidence" value="ECO:0007669"/>
    <property type="project" value="UniProtKB-SubCell"/>
</dbReference>
<comment type="subcellular location">
    <subcellularLocation>
        <location evidence="1">Membrane</location>
        <topology evidence="1">Multi-pass membrane protein</topology>
    </subcellularLocation>
</comment>
<dbReference type="Proteomes" id="UP001177023">
    <property type="component" value="Unassembled WGS sequence"/>
</dbReference>
<feature type="transmembrane region" description="Helical" evidence="5">
    <location>
        <begin position="108"/>
        <end position="133"/>
    </location>
</feature>
<comment type="caution">
    <text evidence="6">The sequence shown here is derived from an EMBL/GenBank/DDBJ whole genome shotgun (WGS) entry which is preliminary data.</text>
</comment>
<keyword evidence="7" id="KW-1185">Reference proteome</keyword>
<feature type="non-terminal residue" evidence="6">
    <location>
        <position position="164"/>
    </location>
</feature>
<evidence type="ECO:0000256" key="5">
    <source>
        <dbReference type="SAM" id="Phobius"/>
    </source>
</evidence>
<keyword evidence="2 5" id="KW-0812">Transmembrane</keyword>
<reference evidence="6" key="1">
    <citation type="submission" date="2023-06" db="EMBL/GenBank/DDBJ databases">
        <authorList>
            <person name="Delattre M."/>
        </authorList>
    </citation>
    <scope>NUCLEOTIDE SEQUENCE</scope>
    <source>
        <strain evidence="6">AF72</strain>
    </source>
</reference>
<dbReference type="SUPFAM" id="SSF48652">
    <property type="entry name" value="Tetraspanin"/>
    <property type="match status" value="1"/>
</dbReference>
<dbReference type="InterPro" id="IPR008952">
    <property type="entry name" value="Tetraspanin_EC2_sf"/>
</dbReference>